<dbReference type="RefSeq" id="WP_161719388.1">
    <property type="nucleotide sequence ID" value="NZ_JAAAPO010000005.1"/>
</dbReference>
<evidence type="ECO:0000313" key="2">
    <source>
        <dbReference type="Proteomes" id="UP000753724"/>
    </source>
</evidence>
<comment type="caution">
    <text evidence="1">The sequence shown here is derived from an EMBL/GenBank/DDBJ whole genome shotgun (WGS) entry which is preliminary data.</text>
</comment>
<dbReference type="Proteomes" id="UP000753724">
    <property type="component" value="Unassembled WGS sequence"/>
</dbReference>
<gene>
    <name evidence="1" type="ORF">GTZ99_12495</name>
</gene>
<protein>
    <recommendedName>
        <fullName evidence="3">Tail protein</fullName>
    </recommendedName>
</protein>
<organism evidence="1 2">
    <name type="scientific">Novosphingobium ovatum</name>
    <dbReference type="NCBI Taxonomy" id="1908523"/>
    <lineage>
        <taxon>Bacteria</taxon>
        <taxon>Pseudomonadati</taxon>
        <taxon>Pseudomonadota</taxon>
        <taxon>Alphaproteobacteria</taxon>
        <taxon>Sphingomonadales</taxon>
        <taxon>Sphingomonadaceae</taxon>
        <taxon>Novosphingobium</taxon>
    </lineage>
</organism>
<reference evidence="2" key="1">
    <citation type="submission" date="2020-01" db="EMBL/GenBank/DDBJ databases">
        <title>Sphingomonas sp. strain CSW-10.</title>
        <authorList>
            <person name="Chen W.-M."/>
        </authorList>
    </citation>
    <scope>NUCLEOTIDE SEQUENCE [LARGE SCALE GENOMIC DNA]</scope>
    <source>
        <strain evidence="2">FSY-8</strain>
    </source>
</reference>
<proteinExistence type="predicted"/>
<keyword evidence="2" id="KW-1185">Reference proteome</keyword>
<sequence length="704" mass="74764">MGKVLGAILSIITFLVLVPFIGPIGAGIAASVVGYVANSLLGGSAQKPETTEGSIKNQRPPRVSAYGRSRLYGAYVLYVTSSNGTAIDIYAIHDGKLDGIETRYLGDDAMEMLGDFVGGGGDGRYSDYKVSLYTTDGSAPGTAFGTAVGMLPGVWTSSHRGDGVVALALFSAPVSNEKFSEIYPQGVPPTPSLVARWQACPDPEAEDPLDESGWTWTENPVRHLLHYMMVREFRPELPKADAGYAAALRAMREEWWARKIAPTLEYWIAAAQDCELERALSDGGTEARYRSCVSHKHTDKHQATKAAILATFDGWMATRADGAYVIYSGRYYAPTVTIGPDEIVSYTWQGGGVDDDEAVNHLVCSYVSSLHAYATVECDPWRDDTDIGNRGQELSESFDPAVPSHAQARYLAKRVMARRNAVNRGTVTTNIAGRIARGQRFIWLHLAEGNAVFYDGPAEITALSRTLSGGVTFEWVQADPNIDNWNPATEEGEPAAVGSEVALESLATPTIDSAAAIYDGASVRLQVQVNGPDRSDLTWYAHWRLAGASVWGADEAYSDADDGSAIILNTSVVPSNASVEVQVAYLVGDGRRSEWSSTTTVSTALSALAPSNVTSLAATGGTGSAGISWRNPTSSNLGYVRLYRSATSSFSGAAQIGGDVSGGLGEVMSATYSGAAGTHYFWARPYSSAGVAGTLSGPVSAVIT</sequence>
<dbReference type="EMBL" id="JAAAPO010000005">
    <property type="protein sequence ID" value="NBC37370.1"/>
    <property type="molecule type" value="Genomic_DNA"/>
</dbReference>
<name>A0ABW9XFQ1_9SPHN</name>
<evidence type="ECO:0000313" key="1">
    <source>
        <dbReference type="EMBL" id="NBC37370.1"/>
    </source>
</evidence>
<evidence type="ECO:0008006" key="3">
    <source>
        <dbReference type="Google" id="ProtNLM"/>
    </source>
</evidence>
<accession>A0ABW9XFQ1</accession>